<feature type="transmembrane region" description="Helical" evidence="1">
    <location>
        <begin position="7"/>
        <end position="27"/>
    </location>
</feature>
<keyword evidence="1" id="KW-0472">Membrane</keyword>
<dbReference type="EMBL" id="SRMB01000005">
    <property type="protein sequence ID" value="TGE22836.1"/>
    <property type="molecule type" value="Genomic_DNA"/>
</dbReference>
<accession>A0A4Z0Q017</accession>
<keyword evidence="1" id="KW-1133">Transmembrane helix</keyword>
<evidence type="ECO:0008006" key="4">
    <source>
        <dbReference type="Google" id="ProtNLM"/>
    </source>
</evidence>
<feature type="transmembrane region" description="Helical" evidence="1">
    <location>
        <begin position="39"/>
        <end position="57"/>
    </location>
</feature>
<dbReference type="RefSeq" id="WP_135397635.1">
    <property type="nucleotide sequence ID" value="NZ_SRMB01000005.1"/>
</dbReference>
<proteinExistence type="predicted"/>
<dbReference type="AlphaFoldDB" id="A0A4Z0Q017"/>
<protein>
    <recommendedName>
        <fullName evidence="4">Superinfection immunity protein</fullName>
    </recommendedName>
</protein>
<reference evidence="2 3" key="1">
    <citation type="submission" date="2019-04" db="EMBL/GenBank/DDBJ databases">
        <authorList>
            <person name="Feng G."/>
            <person name="Zhang J."/>
            <person name="Zhu H."/>
        </authorList>
    </citation>
    <scope>NUCLEOTIDE SEQUENCE [LARGE SCALE GENOMIC DNA]</scope>
    <source>
        <strain evidence="2 3">9PBR-1</strain>
    </source>
</reference>
<keyword evidence="3" id="KW-1185">Reference proteome</keyword>
<evidence type="ECO:0000313" key="2">
    <source>
        <dbReference type="EMBL" id="TGE22836.1"/>
    </source>
</evidence>
<organism evidence="2 3">
    <name type="scientific">Hymenobacter metallicola</name>
    <dbReference type="NCBI Taxonomy" id="2563114"/>
    <lineage>
        <taxon>Bacteria</taxon>
        <taxon>Pseudomonadati</taxon>
        <taxon>Bacteroidota</taxon>
        <taxon>Cytophagia</taxon>
        <taxon>Cytophagales</taxon>
        <taxon>Hymenobacteraceae</taxon>
        <taxon>Hymenobacter</taxon>
    </lineage>
</organism>
<keyword evidence="1" id="KW-0812">Transmembrane</keyword>
<name>A0A4Z0Q017_9BACT</name>
<evidence type="ECO:0000256" key="1">
    <source>
        <dbReference type="SAM" id="Phobius"/>
    </source>
</evidence>
<gene>
    <name evidence="2" type="ORF">E5K02_20945</name>
</gene>
<dbReference type="Proteomes" id="UP000298471">
    <property type="component" value="Unassembled WGS sequence"/>
</dbReference>
<evidence type="ECO:0000313" key="3">
    <source>
        <dbReference type="Proteomes" id="UP000298471"/>
    </source>
</evidence>
<sequence>MKLPIPAFAYPIILLWVLAIVVSLTHYHPGILTYRQFTGGLFFTALVASVLWLVLGIRAQKK</sequence>
<comment type="caution">
    <text evidence="2">The sequence shown here is derived from an EMBL/GenBank/DDBJ whole genome shotgun (WGS) entry which is preliminary data.</text>
</comment>